<organism evidence="5">
    <name type="scientific">uncultured Caudovirales phage</name>
    <dbReference type="NCBI Taxonomy" id="2100421"/>
    <lineage>
        <taxon>Viruses</taxon>
        <taxon>Duplodnaviria</taxon>
        <taxon>Heunggongvirae</taxon>
        <taxon>Uroviricota</taxon>
        <taxon>Caudoviricetes</taxon>
        <taxon>Peduoviridae</taxon>
        <taxon>Maltschvirus</taxon>
        <taxon>Maltschvirus maltsch</taxon>
    </lineage>
</organism>
<dbReference type="InterPro" id="IPR033767">
    <property type="entry name" value="Tail_Gp11"/>
</dbReference>
<dbReference type="EMBL" id="LR796449">
    <property type="protein sequence ID" value="CAB4145823.1"/>
    <property type="molecule type" value="Genomic_DNA"/>
</dbReference>
<dbReference type="EMBL" id="LR797028">
    <property type="protein sequence ID" value="CAB4182450.1"/>
    <property type="molecule type" value="Genomic_DNA"/>
</dbReference>
<evidence type="ECO:0000313" key="3">
    <source>
        <dbReference type="EMBL" id="CAB4177318.1"/>
    </source>
</evidence>
<evidence type="ECO:0000313" key="7">
    <source>
        <dbReference type="EMBL" id="CAB4212806.1"/>
    </source>
</evidence>
<dbReference type="EMBL" id="LR797275">
    <property type="protein sequence ID" value="CAB4199441.1"/>
    <property type="molecule type" value="Genomic_DNA"/>
</dbReference>
<dbReference type="Pfam" id="PF17212">
    <property type="entry name" value="Tube"/>
    <property type="match status" value="1"/>
</dbReference>
<gene>
    <name evidence="4" type="ORF">UFOVP1088_4</name>
    <name evidence="5" type="ORF">UFOVP1149_8</name>
    <name evidence="6" type="ORF">UFOVP1330_46</name>
    <name evidence="7" type="ORF">UFOVP1441_40</name>
    <name evidence="1" type="ORF">UFOVP486_47</name>
    <name evidence="2" type="ORF">UFOVP911_28</name>
    <name evidence="3" type="ORF">UFOVP997_24</name>
</gene>
<dbReference type="EMBL" id="LR797387">
    <property type="protein sequence ID" value="CAB4212806.1"/>
    <property type="molecule type" value="Genomic_DNA"/>
</dbReference>
<evidence type="ECO:0000313" key="6">
    <source>
        <dbReference type="EMBL" id="CAB4199441.1"/>
    </source>
</evidence>
<evidence type="ECO:0000313" key="1">
    <source>
        <dbReference type="EMBL" id="CAB4145823.1"/>
    </source>
</evidence>
<protein>
    <submittedName>
        <fullName evidence="5">Tail tubular protein A</fullName>
    </submittedName>
</protein>
<reference evidence="5" key="1">
    <citation type="submission" date="2020-05" db="EMBL/GenBank/DDBJ databases">
        <authorList>
            <person name="Chiriac C."/>
            <person name="Salcher M."/>
            <person name="Ghai R."/>
            <person name="Kavagutti S V."/>
        </authorList>
    </citation>
    <scope>NUCLEOTIDE SEQUENCE</scope>
</reference>
<name>A0A6J5QYD1_9CAUD</name>
<accession>A0A6J5QYD1</accession>
<dbReference type="EMBL" id="LR796949">
    <property type="protein sequence ID" value="CAB4177318.1"/>
    <property type="molecule type" value="Genomic_DNA"/>
</dbReference>
<dbReference type="EMBL" id="LR797095">
    <property type="protein sequence ID" value="CAB4186401.1"/>
    <property type="molecule type" value="Genomic_DNA"/>
</dbReference>
<evidence type="ECO:0000313" key="5">
    <source>
        <dbReference type="EMBL" id="CAB4186401.1"/>
    </source>
</evidence>
<proteinExistence type="predicted"/>
<dbReference type="EMBL" id="LR796856">
    <property type="protein sequence ID" value="CAB4170295.1"/>
    <property type="molecule type" value="Genomic_DNA"/>
</dbReference>
<sequence>MAILGQTKLDAVNGCLLAINEYRVTGLDTGGTSIQADAERVVDESTRYFCAIGYPCNTRNCVAISATAGTITVPAATLRIRPAGASAYRNLVLRADAVYDADRGTGVFGSTETIFLDIAELLTFENCDPMLKEEISQHAAQRFARRRIGSQTTDTFLSQELQITDSVNPKQTKFAVTRIEDNFDKPNTL</sequence>
<evidence type="ECO:0000313" key="4">
    <source>
        <dbReference type="EMBL" id="CAB4182450.1"/>
    </source>
</evidence>
<evidence type="ECO:0000313" key="2">
    <source>
        <dbReference type="EMBL" id="CAB4170295.1"/>
    </source>
</evidence>